<comment type="caution">
    <text evidence="3">The sequence shown here is derived from an EMBL/GenBank/DDBJ whole genome shotgun (WGS) entry which is preliminary data.</text>
</comment>
<keyword evidence="2" id="KW-0472">Membrane</keyword>
<keyword evidence="4" id="KW-1185">Reference proteome</keyword>
<feature type="non-terminal residue" evidence="3">
    <location>
        <position position="1"/>
    </location>
</feature>
<gene>
    <name evidence="3" type="ORF">HANVADRAFT_3945</name>
</gene>
<feature type="compositionally biased region" description="Acidic residues" evidence="1">
    <location>
        <begin position="145"/>
        <end position="158"/>
    </location>
</feature>
<evidence type="ECO:0008006" key="5">
    <source>
        <dbReference type="Google" id="ProtNLM"/>
    </source>
</evidence>
<dbReference type="Gene3D" id="1.20.1250.20">
    <property type="entry name" value="MFS general substrate transporter like domains"/>
    <property type="match status" value="1"/>
</dbReference>
<dbReference type="InterPro" id="IPR036259">
    <property type="entry name" value="MFS_trans_sf"/>
</dbReference>
<keyword evidence="2" id="KW-1133">Transmembrane helix</keyword>
<dbReference type="Proteomes" id="UP000092321">
    <property type="component" value="Unassembled WGS sequence"/>
</dbReference>
<proteinExistence type="predicted"/>
<feature type="transmembrane region" description="Helical" evidence="2">
    <location>
        <begin position="20"/>
        <end position="42"/>
    </location>
</feature>
<evidence type="ECO:0000256" key="2">
    <source>
        <dbReference type="SAM" id="Phobius"/>
    </source>
</evidence>
<dbReference type="SUPFAM" id="SSF103473">
    <property type="entry name" value="MFS general substrate transporter"/>
    <property type="match status" value="1"/>
</dbReference>
<dbReference type="AlphaFoldDB" id="A0A1B7T964"/>
<feature type="region of interest" description="Disordered" evidence="1">
    <location>
        <begin position="140"/>
        <end position="175"/>
    </location>
</feature>
<sequence length="175" mass="19224">VIGLVLYFCLPSLKHNVGVFTLLYGLFVVFSNVGFGNNVFMFCSAGFATPVRGLMFGLCSTIAKIGSLSSGYIIPKLVTHGGTRSAFLLGAIFAMCAGVGFLFVPPLDQVTQQLEDKRFLEYLVVENFDTTQLTSSDFVPVKEEEVNESEESVSETENIDNKKENSNMKTYELSE</sequence>
<evidence type="ECO:0000313" key="4">
    <source>
        <dbReference type="Proteomes" id="UP000092321"/>
    </source>
</evidence>
<feature type="transmembrane region" description="Helical" evidence="2">
    <location>
        <begin position="86"/>
        <end position="104"/>
    </location>
</feature>
<dbReference type="OrthoDB" id="2261376at2759"/>
<evidence type="ECO:0000313" key="3">
    <source>
        <dbReference type="EMBL" id="OBA25248.1"/>
    </source>
</evidence>
<organism evidence="3 4">
    <name type="scientific">Hanseniaspora valbyensis NRRL Y-1626</name>
    <dbReference type="NCBI Taxonomy" id="766949"/>
    <lineage>
        <taxon>Eukaryota</taxon>
        <taxon>Fungi</taxon>
        <taxon>Dikarya</taxon>
        <taxon>Ascomycota</taxon>
        <taxon>Saccharomycotina</taxon>
        <taxon>Saccharomycetes</taxon>
        <taxon>Saccharomycodales</taxon>
        <taxon>Saccharomycodaceae</taxon>
        <taxon>Hanseniaspora</taxon>
    </lineage>
</organism>
<accession>A0A1B7T964</accession>
<protein>
    <recommendedName>
        <fullName evidence="5">Major facilitator superfamily (MFS) profile domain-containing protein</fullName>
    </recommendedName>
</protein>
<reference evidence="4" key="1">
    <citation type="journal article" date="2016" name="Proc. Natl. Acad. Sci. U.S.A.">
        <title>Comparative genomics of biotechnologically important yeasts.</title>
        <authorList>
            <person name="Riley R."/>
            <person name="Haridas S."/>
            <person name="Wolfe K.H."/>
            <person name="Lopes M.R."/>
            <person name="Hittinger C.T."/>
            <person name="Goeker M."/>
            <person name="Salamov A.A."/>
            <person name="Wisecaver J.H."/>
            <person name="Long T.M."/>
            <person name="Calvey C.H."/>
            <person name="Aerts A.L."/>
            <person name="Barry K.W."/>
            <person name="Choi C."/>
            <person name="Clum A."/>
            <person name="Coughlan A.Y."/>
            <person name="Deshpande S."/>
            <person name="Douglass A.P."/>
            <person name="Hanson S.J."/>
            <person name="Klenk H.-P."/>
            <person name="LaButti K.M."/>
            <person name="Lapidus A."/>
            <person name="Lindquist E.A."/>
            <person name="Lipzen A.M."/>
            <person name="Meier-Kolthoff J.P."/>
            <person name="Ohm R.A."/>
            <person name="Otillar R.P."/>
            <person name="Pangilinan J.L."/>
            <person name="Peng Y."/>
            <person name="Rokas A."/>
            <person name="Rosa C.A."/>
            <person name="Scheuner C."/>
            <person name="Sibirny A.A."/>
            <person name="Slot J.C."/>
            <person name="Stielow J.B."/>
            <person name="Sun H."/>
            <person name="Kurtzman C.P."/>
            <person name="Blackwell M."/>
            <person name="Grigoriev I.V."/>
            <person name="Jeffries T.W."/>
        </authorList>
    </citation>
    <scope>NUCLEOTIDE SEQUENCE [LARGE SCALE GENOMIC DNA]</scope>
    <source>
        <strain evidence="4">NRRL Y-1626</strain>
    </source>
</reference>
<evidence type="ECO:0000256" key="1">
    <source>
        <dbReference type="SAM" id="MobiDB-lite"/>
    </source>
</evidence>
<keyword evidence="2" id="KW-0812">Transmembrane</keyword>
<dbReference type="EMBL" id="LXPE01000174">
    <property type="protein sequence ID" value="OBA25248.1"/>
    <property type="molecule type" value="Genomic_DNA"/>
</dbReference>
<feature type="transmembrane region" description="Helical" evidence="2">
    <location>
        <begin position="54"/>
        <end position="74"/>
    </location>
</feature>
<name>A0A1B7T964_9ASCO</name>